<dbReference type="GO" id="GO:0004674">
    <property type="term" value="F:protein serine/threonine kinase activity"/>
    <property type="evidence" value="ECO:0007669"/>
    <property type="project" value="UniProtKB-KW"/>
</dbReference>
<dbReference type="Gene3D" id="1.10.510.10">
    <property type="entry name" value="Transferase(Phosphotransferase) domain 1"/>
    <property type="match status" value="1"/>
</dbReference>
<dbReference type="PROSITE" id="PS00108">
    <property type="entry name" value="PROTEIN_KINASE_ST"/>
    <property type="match status" value="1"/>
</dbReference>
<keyword evidence="10" id="KW-1133">Transmembrane helix</keyword>
<proteinExistence type="predicted"/>
<feature type="region of interest" description="Disordered" evidence="9">
    <location>
        <begin position="358"/>
        <end position="387"/>
    </location>
</feature>
<evidence type="ECO:0000313" key="13">
    <source>
        <dbReference type="Proteomes" id="UP000193285"/>
    </source>
</evidence>
<dbReference type="InterPro" id="IPR008271">
    <property type="entry name" value="Ser/Thr_kinase_AS"/>
</dbReference>
<evidence type="ECO:0000256" key="1">
    <source>
        <dbReference type="ARBA" id="ARBA00012513"/>
    </source>
</evidence>
<evidence type="ECO:0000256" key="7">
    <source>
        <dbReference type="ARBA" id="ARBA00047899"/>
    </source>
</evidence>
<dbReference type="CDD" id="cd14014">
    <property type="entry name" value="STKc_PknB_like"/>
    <property type="match status" value="1"/>
</dbReference>
<dbReference type="PANTHER" id="PTHR43289">
    <property type="entry name" value="MITOGEN-ACTIVATED PROTEIN KINASE KINASE KINASE 20-RELATED"/>
    <property type="match status" value="1"/>
</dbReference>
<comment type="catalytic activity">
    <reaction evidence="7">
        <text>L-threonyl-[protein] + ATP = O-phospho-L-threonyl-[protein] + ADP + H(+)</text>
        <dbReference type="Rhea" id="RHEA:46608"/>
        <dbReference type="Rhea" id="RHEA-COMP:11060"/>
        <dbReference type="Rhea" id="RHEA-COMP:11605"/>
        <dbReference type="ChEBI" id="CHEBI:15378"/>
        <dbReference type="ChEBI" id="CHEBI:30013"/>
        <dbReference type="ChEBI" id="CHEBI:30616"/>
        <dbReference type="ChEBI" id="CHEBI:61977"/>
        <dbReference type="ChEBI" id="CHEBI:456216"/>
        <dbReference type="EC" id="2.7.11.1"/>
    </reaction>
</comment>
<dbReference type="PANTHER" id="PTHR43289:SF6">
    <property type="entry name" value="SERINE_THREONINE-PROTEIN KINASE NEKL-3"/>
    <property type="match status" value="1"/>
</dbReference>
<keyword evidence="3" id="KW-0808">Transferase</keyword>
<dbReference type="AlphaFoldDB" id="A0A1X2AQU7"/>
<feature type="transmembrane region" description="Helical" evidence="10">
    <location>
        <begin position="334"/>
        <end position="354"/>
    </location>
</feature>
<keyword evidence="4" id="KW-0547">Nucleotide-binding</keyword>
<keyword evidence="6" id="KW-0067">ATP-binding</keyword>
<evidence type="ECO:0000256" key="2">
    <source>
        <dbReference type="ARBA" id="ARBA00022527"/>
    </source>
</evidence>
<reference evidence="12 13" key="1">
    <citation type="journal article" date="2015" name="Emerg. Microbes Infect.">
        <title>Characterization of 17 strains belonging to the Mycobacterium simiae complex and description of Mycobacterium paraense sp. nov.</title>
        <authorList>
            <person name="Fusco da Costa A.R."/>
            <person name="Fedrizzi T."/>
            <person name="Lopes M.L."/>
            <person name="Pecorari M."/>
            <person name="Oliveira da Costa W.L."/>
            <person name="Giacobazzi E."/>
            <person name="da Costa Bahia J.R."/>
            <person name="De Sanctis V."/>
            <person name="Batista Lima K.V."/>
            <person name="Bertorelli R."/>
            <person name="Grottola A."/>
            <person name="Fabio A."/>
            <person name="Mariottini A."/>
            <person name="Ferretti P."/>
            <person name="Di Leva F."/>
            <person name="Fregni Serpini G."/>
            <person name="Tagliazucchi S."/>
            <person name="Rumpianesi F."/>
            <person name="Jousson O."/>
            <person name="Segata N."/>
            <person name="Tortoli E."/>
        </authorList>
    </citation>
    <scope>NUCLEOTIDE SEQUENCE [LARGE SCALE GENOMIC DNA]</scope>
    <source>
        <strain evidence="12 13">IEC33</strain>
    </source>
</reference>
<dbReference type="InterPro" id="IPR000719">
    <property type="entry name" value="Prot_kinase_dom"/>
</dbReference>
<evidence type="ECO:0000256" key="4">
    <source>
        <dbReference type="ARBA" id="ARBA00022741"/>
    </source>
</evidence>
<keyword evidence="2" id="KW-0723">Serine/threonine-protein kinase</keyword>
<evidence type="ECO:0000256" key="9">
    <source>
        <dbReference type="SAM" id="MobiDB-lite"/>
    </source>
</evidence>
<keyword evidence="10" id="KW-0472">Membrane</keyword>
<dbReference type="InterPro" id="IPR011009">
    <property type="entry name" value="Kinase-like_dom_sf"/>
</dbReference>
<dbReference type="Proteomes" id="UP000193285">
    <property type="component" value="Unassembled WGS sequence"/>
</dbReference>
<evidence type="ECO:0000256" key="5">
    <source>
        <dbReference type="ARBA" id="ARBA00022777"/>
    </source>
</evidence>
<dbReference type="EC" id="2.7.11.1" evidence="1"/>
<protein>
    <recommendedName>
        <fullName evidence="1">non-specific serine/threonine protein kinase</fullName>
        <ecNumber evidence="1">2.7.11.1</ecNumber>
    </recommendedName>
</protein>
<comment type="caution">
    <text evidence="12">The sequence shown here is derived from an EMBL/GenBank/DDBJ whole genome shotgun (WGS) entry which is preliminary data.</text>
</comment>
<evidence type="ECO:0000256" key="8">
    <source>
        <dbReference type="ARBA" id="ARBA00048679"/>
    </source>
</evidence>
<dbReference type="SUPFAM" id="SSF56112">
    <property type="entry name" value="Protein kinase-like (PK-like)"/>
    <property type="match status" value="1"/>
</dbReference>
<dbReference type="FunFam" id="3.30.200.20:FF:000035">
    <property type="entry name" value="Serine/threonine protein kinase Stk1"/>
    <property type="match status" value="1"/>
</dbReference>
<keyword evidence="10" id="KW-0812">Transmembrane</keyword>
<feature type="region of interest" description="Disordered" evidence="9">
    <location>
        <begin position="515"/>
        <end position="546"/>
    </location>
</feature>
<evidence type="ECO:0000313" key="12">
    <source>
        <dbReference type="EMBL" id="ORW53807.1"/>
    </source>
</evidence>
<feature type="compositionally biased region" description="Basic and acidic residues" evidence="9">
    <location>
        <begin position="640"/>
        <end position="651"/>
    </location>
</feature>
<dbReference type="PROSITE" id="PS50011">
    <property type="entry name" value="PROTEIN_KINASE_DOM"/>
    <property type="match status" value="1"/>
</dbReference>
<feature type="domain" description="Protein kinase" evidence="11">
    <location>
        <begin position="25"/>
        <end position="340"/>
    </location>
</feature>
<name>A0A1X2AQU7_9MYCO</name>
<sequence length="651" mass="69304">MPKTPEDRTYDLAMSLEVGQVFAGYTIRRLLGSGGMGQVYLAAHPRLPREDALKVLPPELTADAEFRARFVREADLAAGLSHPNIVRVHDRGEEDGHFWIAMAYVPGIDAGRQLLENSPAGMPLDEVVSIISAVASALDYAHHRGLLHRDVKPANILLTEPDGQERRVFLADFGIARRIEDATGLTATNMTVGTAAYAAPEQLKGEPIDGRADQYALACTAFHLLTGAAPYVDSNPAVVISQHVNAAPPSLGARRPELAALDAVFATAMAKEPSHRFGSCGEFAAHLGQQAGPGYAYAGQIPPRPDNEITQPSFGVAAPTAPLRPKRRWSRRPAVLVPALAGVALLIAGGVWAGDRLTQSHRPSPAAAPTAAPTPQAPPPNSGPFTGVYRADFARITSIEGMPPPGAAPTTETWGVSSVCRPTGCVATATRLTGETMQVPTMVLDQVNGSWLAVSAGSSTCGKADGEIWETFTLQPRPDGTLAGEATEMMAKGCANKRSVTFTRTGDVDLKSVADPNALPPRVPSPAEGVHGHYQESGTQPNGYHEQNDFVVRTDCLRTGDRCMSFFHKPPLSAMALVFDGGAWTYDREFDMPCTRGGAMEHTRIVAHFPMPQPPQDPIPVISGRGHEDVTGPPSPCKSTDVDVKFTRTGD</sequence>
<dbReference type="GO" id="GO:0005524">
    <property type="term" value="F:ATP binding"/>
    <property type="evidence" value="ECO:0007669"/>
    <property type="project" value="UniProtKB-KW"/>
</dbReference>
<comment type="catalytic activity">
    <reaction evidence="8">
        <text>L-seryl-[protein] + ATP = O-phospho-L-seryl-[protein] + ADP + H(+)</text>
        <dbReference type="Rhea" id="RHEA:17989"/>
        <dbReference type="Rhea" id="RHEA-COMP:9863"/>
        <dbReference type="Rhea" id="RHEA-COMP:11604"/>
        <dbReference type="ChEBI" id="CHEBI:15378"/>
        <dbReference type="ChEBI" id="CHEBI:29999"/>
        <dbReference type="ChEBI" id="CHEBI:30616"/>
        <dbReference type="ChEBI" id="CHEBI:83421"/>
        <dbReference type="ChEBI" id="CHEBI:456216"/>
        <dbReference type="EC" id="2.7.11.1"/>
    </reaction>
</comment>
<evidence type="ECO:0000259" key="11">
    <source>
        <dbReference type="PROSITE" id="PS50011"/>
    </source>
</evidence>
<evidence type="ECO:0000256" key="3">
    <source>
        <dbReference type="ARBA" id="ARBA00022679"/>
    </source>
</evidence>
<keyword evidence="5" id="KW-0418">Kinase</keyword>
<dbReference type="SMART" id="SM00220">
    <property type="entry name" value="S_TKc"/>
    <property type="match status" value="1"/>
</dbReference>
<dbReference type="GO" id="GO:0080090">
    <property type="term" value="P:regulation of primary metabolic process"/>
    <property type="evidence" value="ECO:0007669"/>
    <property type="project" value="UniProtKB-ARBA"/>
</dbReference>
<evidence type="ECO:0000256" key="6">
    <source>
        <dbReference type="ARBA" id="ARBA00022840"/>
    </source>
</evidence>
<accession>A0A1X2AQU7</accession>
<dbReference type="STRING" id="767916.AWB91_20095"/>
<feature type="compositionally biased region" description="Low complexity" evidence="9">
    <location>
        <begin position="363"/>
        <end position="374"/>
    </location>
</feature>
<dbReference type="Gene3D" id="3.30.200.20">
    <property type="entry name" value="Phosphorylase Kinase, domain 1"/>
    <property type="match status" value="1"/>
</dbReference>
<organism evidence="12 13">
    <name type="scientific">Mycobacterium paraense</name>
    <dbReference type="NCBI Taxonomy" id="767916"/>
    <lineage>
        <taxon>Bacteria</taxon>
        <taxon>Bacillati</taxon>
        <taxon>Actinomycetota</taxon>
        <taxon>Actinomycetes</taxon>
        <taxon>Mycobacteriales</taxon>
        <taxon>Mycobacteriaceae</taxon>
        <taxon>Mycobacterium</taxon>
        <taxon>Mycobacterium simiae complex</taxon>
    </lineage>
</organism>
<gene>
    <name evidence="12" type="ORF">AWB90_01500</name>
</gene>
<evidence type="ECO:0000256" key="10">
    <source>
        <dbReference type="SAM" id="Phobius"/>
    </source>
</evidence>
<dbReference type="EMBL" id="LQPN01000006">
    <property type="protein sequence ID" value="ORW53807.1"/>
    <property type="molecule type" value="Genomic_DNA"/>
</dbReference>
<feature type="region of interest" description="Disordered" evidence="9">
    <location>
        <begin position="621"/>
        <end position="651"/>
    </location>
</feature>
<dbReference type="Pfam" id="PF00069">
    <property type="entry name" value="Pkinase"/>
    <property type="match status" value="1"/>
</dbReference>